<accession>A0A1L9QWQ7</accession>
<dbReference type="EMBL" id="MLAW01000003">
    <property type="protein sequence ID" value="OJJ27066.1"/>
    <property type="molecule type" value="Genomic_DNA"/>
</dbReference>
<dbReference type="Proteomes" id="UP000183940">
    <property type="component" value="Unassembled WGS sequence"/>
</dbReference>
<dbReference type="STRING" id="1925591.BI308_03165"/>
<dbReference type="AlphaFoldDB" id="A0A1L9QWQ7"/>
<comment type="caution">
    <text evidence="1">The sequence shown here is derived from an EMBL/GenBank/DDBJ whole genome shotgun (WGS) entry which is preliminary data.</text>
</comment>
<name>A0A1L9QWQ7_9CYAN</name>
<sequence>MDSWKKGLATLIGLGCLGITPLTRAQSTPTPTPHVYPEDAVNEILKNCREETETFLPPDLIEPLCECVLTEFQAQFSHSEYQKLIAEAEKKREDPLQFLEIGQQCAVQLF</sequence>
<gene>
    <name evidence="1" type="ORF">BI308_03165</name>
</gene>
<reference evidence="1" key="1">
    <citation type="submission" date="2016-10" db="EMBL/GenBank/DDBJ databases">
        <title>CRISPR-Cas defence system in Roseofilum reptotaenium: evidence of a bacteriophage-cyanobacterium arms race in the coral black band disease.</title>
        <authorList>
            <person name="Buerger P."/>
            <person name="Wood-Charlson E.M."/>
            <person name="Weynberg K.D."/>
            <person name="Willis B."/>
            <person name="Van Oppen M.J."/>
        </authorList>
    </citation>
    <scope>NUCLEOTIDE SEQUENCE [LARGE SCALE GENOMIC DNA]</scope>
    <source>
        <strain evidence="1">AO1-A</strain>
    </source>
</reference>
<proteinExistence type="predicted"/>
<keyword evidence="2" id="KW-1185">Reference proteome</keyword>
<organism evidence="1 2">
    <name type="scientific">Roseofilum reptotaenium AO1-A</name>
    <dbReference type="NCBI Taxonomy" id="1925591"/>
    <lineage>
        <taxon>Bacteria</taxon>
        <taxon>Bacillati</taxon>
        <taxon>Cyanobacteriota</taxon>
        <taxon>Cyanophyceae</taxon>
        <taxon>Desertifilales</taxon>
        <taxon>Desertifilaceae</taxon>
        <taxon>Roseofilum</taxon>
    </lineage>
</organism>
<protein>
    <submittedName>
        <fullName evidence="1">Uncharacterized protein</fullName>
    </submittedName>
</protein>
<evidence type="ECO:0000313" key="2">
    <source>
        <dbReference type="Proteomes" id="UP000183940"/>
    </source>
</evidence>
<evidence type="ECO:0000313" key="1">
    <source>
        <dbReference type="EMBL" id="OJJ27066.1"/>
    </source>
</evidence>